<dbReference type="InterPro" id="IPR036188">
    <property type="entry name" value="FAD/NAD-bd_sf"/>
</dbReference>
<dbReference type="Pfam" id="PF05834">
    <property type="entry name" value="Lycopene_cycl"/>
    <property type="match status" value="1"/>
</dbReference>
<evidence type="ECO:0000313" key="1">
    <source>
        <dbReference type="EMBL" id="MBF6297287.1"/>
    </source>
</evidence>
<accession>A0ABS0CN99</accession>
<comment type="caution">
    <text evidence="1">The sequence shown here is derived from an EMBL/GenBank/DDBJ whole genome shotgun (WGS) entry which is preliminary data.</text>
</comment>
<dbReference type="PANTHER" id="PTHR39757:SF5">
    <property type="entry name" value="OS02G0190600 PROTEIN"/>
    <property type="match status" value="1"/>
</dbReference>
<evidence type="ECO:0000313" key="2">
    <source>
        <dbReference type="Proteomes" id="UP000702209"/>
    </source>
</evidence>
<dbReference type="EMBL" id="JADLQX010000004">
    <property type="protein sequence ID" value="MBF6297287.1"/>
    <property type="molecule type" value="Genomic_DNA"/>
</dbReference>
<protein>
    <submittedName>
        <fullName evidence="1">Lycopene cyclase</fullName>
    </submittedName>
</protein>
<dbReference type="SUPFAM" id="SSF51905">
    <property type="entry name" value="FAD/NAD(P)-binding domain"/>
    <property type="match status" value="1"/>
</dbReference>
<organism evidence="1 2">
    <name type="scientific">Nocardia amamiensis</name>
    <dbReference type="NCBI Taxonomy" id="404578"/>
    <lineage>
        <taxon>Bacteria</taxon>
        <taxon>Bacillati</taxon>
        <taxon>Actinomycetota</taxon>
        <taxon>Actinomycetes</taxon>
        <taxon>Mycobacteriales</taxon>
        <taxon>Nocardiaceae</taxon>
        <taxon>Nocardia</taxon>
    </lineage>
</organism>
<gene>
    <name evidence="1" type="ORF">IU459_06975</name>
</gene>
<name>A0ABS0CN99_9NOCA</name>
<dbReference type="PANTHER" id="PTHR39757">
    <property type="match status" value="1"/>
</dbReference>
<keyword evidence="2" id="KW-1185">Reference proteome</keyword>
<proteinExistence type="predicted"/>
<sequence>MAAWADGDVAVEASRATRLRPIEDRTNERHRRCTQAHPRGRSVTPDLIVCGLGPAGRALAHRATARGLTVIALDPAPERRWTATYAAWADELPHWLAPEAIAATVARPMAWGTRAHQLDRSYVVLDTARLQTSLSLSGARIIADRAVEISPERVTLASGRSLAAARVVDARGLTRSAARAEQTAYGVIVDAERCAGLDPLFMDWRADNGAAAGEMRSFLYAVPLDDERMLLEETCLAGRPALAGSRLRMRLHHRLGARGIPLTGAEPVEHVRFPVQGGRPGPHTFGAAGGFLHPATGYSVAAALAAADAMAAGQDVWPAAARVVHHLRGAGLRALLAMPPADLPVFFDTFFELPPAAQRAYLSGRTDLTGTVNAMRTLFAALPWRLRRRVAAATLGIPVPSRGRPGSAMMEA</sequence>
<reference evidence="1 2" key="1">
    <citation type="submission" date="2020-10" db="EMBL/GenBank/DDBJ databases">
        <title>Identification of Nocardia species via Next-generation sequencing and recognition of intraspecies genetic diversity.</title>
        <authorList>
            <person name="Li P."/>
            <person name="Li P."/>
            <person name="Lu B."/>
        </authorList>
    </citation>
    <scope>NUCLEOTIDE SEQUENCE [LARGE SCALE GENOMIC DNA]</scope>
    <source>
        <strain evidence="1 2">BJ06-0157</strain>
    </source>
</reference>
<dbReference type="Proteomes" id="UP000702209">
    <property type="component" value="Unassembled WGS sequence"/>
</dbReference>